<dbReference type="InterPro" id="IPR036097">
    <property type="entry name" value="HisK_dim/P_sf"/>
</dbReference>
<dbReference type="SUPFAM" id="SSF47384">
    <property type="entry name" value="Homodimeric domain of signal transducing histidine kinase"/>
    <property type="match status" value="1"/>
</dbReference>
<name>A0A7X1TMQ8_9MICC</name>
<dbReference type="GO" id="GO:0000155">
    <property type="term" value="F:phosphorelay sensor kinase activity"/>
    <property type="evidence" value="ECO:0007669"/>
    <property type="project" value="InterPro"/>
</dbReference>
<comment type="caution">
    <text evidence="10">The sequence shown here is derived from an EMBL/GenBank/DDBJ whole genome shotgun (WGS) entry which is preliminary data.</text>
</comment>
<evidence type="ECO:0000259" key="9">
    <source>
        <dbReference type="PROSITE" id="PS50109"/>
    </source>
</evidence>
<dbReference type="InterPro" id="IPR003594">
    <property type="entry name" value="HATPase_dom"/>
</dbReference>
<dbReference type="GO" id="GO:0005886">
    <property type="term" value="C:plasma membrane"/>
    <property type="evidence" value="ECO:0007669"/>
    <property type="project" value="UniProtKB-SubCell"/>
</dbReference>
<evidence type="ECO:0000313" key="11">
    <source>
        <dbReference type="Proteomes" id="UP000326464"/>
    </source>
</evidence>
<evidence type="ECO:0000256" key="4">
    <source>
        <dbReference type="ARBA" id="ARBA00022553"/>
    </source>
</evidence>
<evidence type="ECO:0000256" key="3">
    <source>
        <dbReference type="ARBA" id="ARBA00012438"/>
    </source>
</evidence>
<proteinExistence type="predicted"/>
<dbReference type="GO" id="GO:0030295">
    <property type="term" value="F:protein kinase activator activity"/>
    <property type="evidence" value="ECO:0007669"/>
    <property type="project" value="TreeGrafter"/>
</dbReference>
<dbReference type="InterPro" id="IPR003661">
    <property type="entry name" value="HisK_dim/P_dom"/>
</dbReference>
<dbReference type="Gene3D" id="3.30.565.10">
    <property type="entry name" value="Histidine kinase-like ATPase, C-terminal domain"/>
    <property type="match status" value="1"/>
</dbReference>
<dbReference type="Gene3D" id="3.30.450.40">
    <property type="match status" value="1"/>
</dbReference>
<dbReference type="GO" id="GO:0000156">
    <property type="term" value="F:phosphorelay response regulator activity"/>
    <property type="evidence" value="ECO:0007669"/>
    <property type="project" value="TreeGrafter"/>
</dbReference>
<dbReference type="GO" id="GO:0007234">
    <property type="term" value="P:osmosensory signaling via phosphorelay pathway"/>
    <property type="evidence" value="ECO:0007669"/>
    <property type="project" value="TreeGrafter"/>
</dbReference>
<feature type="domain" description="Histidine kinase" evidence="9">
    <location>
        <begin position="203"/>
        <end position="414"/>
    </location>
</feature>
<dbReference type="SMART" id="SM00388">
    <property type="entry name" value="HisKA"/>
    <property type="match status" value="1"/>
</dbReference>
<organism evidence="10 11">
    <name type="scientific">Arthrobacter bussei</name>
    <dbReference type="NCBI Taxonomy" id="2594179"/>
    <lineage>
        <taxon>Bacteria</taxon>
        <taxon>Bacillati</taxon>
        <taxon>Actinomycetota</taxon>
        <taxon>Actinomycetes</taxon>
        <taxon>Micrococcales</taxon>
        <taxon>Micrococcaceae</taxon>
        <taxon>Arthrobacter</taxon>
    </lineage>
</organism>
<dbReference type="InterPro" id="IPR050351">
    <property type="entry name" value="BphY/WalK/GraS-like"/>
</dbReference>
<dbReference type="Pfam" id="PF00512">
    <property type="entry name" value="HisKA"/>
    <property type="match status" value="1"/>
</dbReference>
<sequence>MSLLQADEPHLREVARRAVLQDYRLPYGEAGGAPVQEVDYETPPELLNLVKLAVRVSAMDMGVINIITADQQHQIAAVGVEASVCSRDDSMCSKVFTSGSITAVPDASLDARFADNPFVNGGIAEVRSYASVPLLTGSGYALGSLCVFSPRVLALGPEQREGLEILARQVVEVLELQYKTRQLLEALEVVRRSNEDLAGFAARVSHDLKNPLTAILGYTELSEQDTDVPAAGPAARYFSIIRGSASRMLTTVEEVLEFSRIGGAITRRPVRLATMMNAVLQDVLPLSSASDALVTVQDAHLFVDRAQVIALLQNLVSNAIKYSTPGSPPRVEVVASLGETQVLRIIDHGKGIDREDRTRVLEPLVRLQRDGDPAGSGIGLATCARIARAHEGSISITATPGGGTTVTVDLGPAA</sequence>
<evidence type="ECO:0000256" key="7">
    <source>
        <dbReference type="ARBA" id="ARBA00023012"/>
    </source>
</evidence>
<evidence type="ECO:0000256" key="5">
    <source>
        <dbReference type="ARBA" id="ARBA00022679"/>
    </source>
</evidence>
<dbReference type="SMART" id="SM00387">
    <property type="entry name" value="HATPase_c"/>
    <property type="match status" value="1"/>
</dbReference>
<dbReference type="CDD" id="cd00082">
    <property type="entry name" value="HisKA"/>
    <property type="match status" value="1"/>
</dbReference>
<comment type="subcellular location">
    <subcellularLocation>
        <location evidence="2">Cell membrane</location>
    </subcellularLocation>
</comment>
<evidence type="ECO:0000256" key="8">
    <source>
        <dbReference type="ARBA" id="ARBA00039401"/>
    </source>
</evidence>
<dbReference type="AlphaFoldDB" id="A0A7X1TMQ8"/>
<dbReference type="RefSeq" id="WP_152812570.1">
    <property type="nucleotide sequence ID" value="NZ_VJXX01000001.1"/>
</dbReference>
<keyword evidence="5" id="KW-0808">Transferase</keyword>
<dbReference type="Pfam" id="PF02518">
    <property type="entry name" value="HATPase_c"/>
    <property type="match status" value="1"/>
</dbReference>
<accession>A0A7X1TMQ8</accession>
<dbReference type="PRINTS" id="PR00344">
    <property type="entry name" value="BCTRLSENSOR"/>
</dbReference>
<evidence type="ECO:0000256" key="2">
    <source>
        <dbReference type="ARBA" id="ARBA00004236"/>
    </source>
</evidence>
<dbReference type="PANTHER" id="PTHR42878">
    <property type="entry name" value="TWO-COMPONENT HISTIDINE KINASE"/>
    <property type="match status" value="1"/>
</dbReference>
<dbReference type="InterPro" id="IPR004358">
    <property type="entry name" value="Sig_transdc_His_kin-like_C"/>
</dbReference>
<evidence type="ECO:0000256" key="6">
    <source>
        <dbReference type="ARBA" id="ARBA00022777"/>
    </source>
</evidence>
<dbReference type="InterPro" id="IPR029016">
    <property type="entry name" value="GAF-like_dom_sf"/>
</dbReference>
<dbReference type="PANTHER" id="PTHR42878:SF15">
    <property type="entry name" value="BACTERIOPHYTOCHROME"/>
    <property type="match status" value="1"/>
</dbReference>
<keyword evidence="4" id="KW-0597">Phosphoprotein</keyword>
<dbReference type="InterPro" id="IPR036890">
    <property type="entry name" value="HATPase_C_sf"/>
</dbReference>
<protein>
    <recommendedName>
        <fullName evidence="8">Sensor-like histidine kinase SenX3</fullName>
        <ecNumber evidence="3">2.7.13.3</ecNumber>
    </recommendedName>
</protein>
<keyword evidence="7" id="KW-0902">Two-component regulatory system</keyword>
<dbReference type="EMBL" id="VJXX01000001">
    <property type="protein sequence ID" value="MPY09969.1"/>
    <property type="molecule type" value="Genomic_DNA"/>
</dbReference>
<dbReference type="InterPro" id="IPR003018">
    <property type="entry name" value="GAF"/>
</dbReference>
<comment type="catalytic activity">
    <reaction evidence="1">
        <text>ATP + protein L-histidine = ADP + protein N-phospho-L-histidine.</text>
        <dbReference type="EC" id="2.7.13.3"/>
    </reaction>
</comment>
<evidence type="ECO:0000313" key="10">
    <source>
        <dbReference type="EMBL" id="MPY09969.1"/>
    </source>
</evidence>
<gene>
    <name evidence="10" type="ORF">FNH21_04440</name>
</gene>
<dbReference type="SUPFAM" id="SSF55874">
    <property type="entry name" value="ATPase domain of HSP90 chaperone/DNA topoisomerase II/histidine kinase"/>
    <property type="match status" value="1"/>
</dbReference>
<keyword evidence="6 10" id="KW-0418">Kinase</keyword>
<dbReference type="Pfam" id="PF01590">
    <property type="entry name" value="GAF"/>
    <property type="match status" value="1"/>
</dbReference>
<dbReference type="SUPFAM" id="SSF55781">
    <property type="entry name" value="GAF domain-like"/>
    <property type="match status" value="1"/>
</dbReference>
<evidence type="ECO:0000256" key="1">
    <source>
        <dbReference type="ARBA" id="ARBA00000085"/>
    </source>
</evidence>
<dbReference type="Gene3D" id="1.10.287.130">
    <property type="match status" value="1"/>
</dbReference>
<dbReference type="PROSITE" id="PS50109">
    <property type="entry name" value="HIS_KIN"/>
    <property type="match status" value="1"/>
</dbReference>
<dbReference type="InterPro" id="IPR005467">
    <property type="entry name" value="His_kinase_dom"/>
</dbReference>
<reference evidence="11" key="1">
    <citation type="submission" date="2019-07" db="EMBL/GenBank/DDBJ databases">
        <title>Arthrobacter KR32 sp. nov., isolated from mountain cheese made of cows milk.</title>
        <authorList>
            <person name="Flegler A."/>
        </authorList>
    </citation>
    <scope>NUCLEOTIDE SEQUENCE [LARGE SCALE GENOMIC DNA]</scope>
    <source>
        <strain evidence="11">KR32</strain>
    </source>
</reference>
<dbReference type="EC" id="2.7.13.3" evidence="3"/>
<dbReference type="Proteomes" id="UP000326464">
    <property type="component" value="Unassembled WGS sequence"/>
</dbReference>
<dbReference type="OrthoDB" id="9808408at2"/>
<keyword evidence="11" id="KW-1185">Reference proteome</keyword>